<dbReference type="PRINTS" id="PR00080">
    <property type="entry name" value="SDRFAMILY"/>
</dbReference>
<dbReference type="EMBL" id="CP006272">
    <property type="protein sequence ID" value="AGZ40506.1"/>
    <property type="molecule type" value="Genomic_DNA"/>
</dbReference>
<name>U5VXV7_9ACTN</name>
<dbReference type="OrthoDB" id="3178062at2"/>
<comment type="similarity">
    <text evidence="1 3">Belongs to the short-chain dehydrogenases/reductases (SDR) family.</text>
</comment>
<dbReference type="STRING" id="1246995.AFR_11085"/>
<dbReference type="PANTHER" id="PTHR43976:SF16">
    <property type="entry name" value="SHORT-CHAIN DEHYDROGENASE_REDUCTASE FAMILY PROTEIN"/>
    <property type="match status" value="1"/>
</dbReference>
<evidence type="ECO:0000256" key="1">
    <source>
        <dbReference type="ARBA" id="ARBA00006484"/>
    </source>
</evidence>
<evidence type="ECO:0000256" key="3">
    <source>
        <dbReference type="RuleBase" id="RU000363"/>
    </source>
</evidence>
<evidence type="ECO:0000313" key="4">
    <source>
        <dbReference type="EMBL" id="AGZ40506.1"/>
    </source>
</evidence>
<dbReference type="PANTHER" id="PTHR43976">
    <property type="entry name" value="SHORT CHAIN DEHYDROGENASE"/>
    <property type="match status" value="1"/>
</dbReference>
<dbReference type="Gene3D" id="3.40.50.720">
    <property type="entry name" value="NAD(P)-binding Rossmann-like Domain"/>
    <property type="match status" value="1"/>
</dbReference>
<reference evidence="4 5" key="1">
    <citation type="journal article" date="2014" name="J. Biotechnol.">
        <title>Complete genome sequence of the actinobacterium Actinoplanes friuliensis HAG 010964, producer of the lipopeptide antibiotic friulimycin.</title>
        <authorList>
            <person name="Ruckert C."/>
            <person name="Szczepanowski R."/>
            <person name="Albersmeier A."/>
            <person name="Goesmann A."/>
            <person name="Fischer N."/>
            <person name="Steinkamper A."/>
            <person name="Puhler A."/>
            <person name="Biener R."/>
            <person name="Schwartz D."/>
            <person name="Kalinowski J."/>
        </authorList>
    </citation>
    <scope>NUCLEOTIDE SEQUENCE [LARGE SCALE GENOMIC DNA]</scope>
    <source>
        <strain evidence="4 5">DSM 7358</strain>
    </source>
</reference>
<dbReference type="HOGENOM" id="CLU_010194_2_9_11"/>
<dbReference type="PRINTS" id="PR00081">
    <property type="entry name" value="GDHRDH"/>
</dbReference>
<dbReference type="eggNOG" id="COG4221">
    <property type="taxonomic scope" value="Bacteria"/>
</dbReference>
<dbReference type="PATRIC" id="fig|1246995.3.peg.2258"/>
<dbReference type="RefSeq" id="WP_023360442.1">
    <property type="nucleotide sequence ID" value="NC_022657.1"/>
</dbReference>
<dbReference type="Proteomes" id="UP000017746">
    <property type="component" value="Chromosome"/>
</dbReference>
<sequence>MTSHTWFITGVNSGFGRELTRQLLERGDRVAGTVRREGSVDDLKAQYGDTFWVGHLDVTDLPRIREVVDVAFAALGRIDAVVANAGYGLFGAAEELTDEQVQHQIATNLLGSIQTVRAALPHLRAQGGGRLIQISSVAGLSAHAGASLYHASKWGVEGFMEALAQEVAPFGIEVTIVEPGGARTEFTRGSLQVAEPLAAYAGTPAAMVQAFKQTSVPVSGDPTKIAARVIASMDQKPAPLRLVLGSDSYQAVTSALRNRLAQIEPQQDTAAQTDADS</sequence>
<dbReference type="InterPro" id="IPR036291">
    <property type="entry name" value="NAD(P)-bd_dom_sf"/>
</dbReference>
<keyword evidence="2" id="KW-0560">Oxidoreductase</keyword>
<dbReference type="SUPFAM" id="SSF51735">
    <property type="entry name" value="NAD(P)-binding Rossmann-fold domains"/>
    <property type="match status" value="1"/>
</dbReference>
<dbReference type="AlphaFoldDB" id="U5VXV7"/>
<gene>
    <name evidence="4" type="ORF">AFR_11085</name>
</gene>
<accession>U5VXV7</accession>
<keyword evidence="5" id="KW-1185">Reference proteome</keyword>
<dbReference type="InterPro" id="IPR051911">
    <property type="entry name" value="SDR_oxidoreductase"/>
</dbReference>
<dbReference type="Pfam" id="PF00106">
    <property type="entry name" value="adh_short"/>
    <property type="match status" value="1"/>
</dbReference>
<organism evidence="4 5">
    <name type="scientific">Actinoplanes friuliensis DSM 7358</name>
    <dbReference type="NCBI Taxonomy" id="1246995"/>
    <lineage>
        <taxon>Bacteria</taxon>
        <taxon>Bacillati</taxon>
        <taxon>Actinomycetota</taxon>
        <taxon>Actinomycetes</taxon>
        <taxon>Micromonosporales</taxon>
        <taxon>Micromonosporaceae</taxon>
        <taxon>Actinoplanes</taxon>
    </lineage>
</organism>
<dbReference type="KEGG" id="afs:AFR_11085"/>
<dbReference type="CDD" id="cd05374">
    <property type="entry name" value="17beta-HSD-like_SDR_c"/>
    <property type="match status" value="1"/>
</dbReference>
<dbReference type="NCBIfam" id="NF005065">
    <property type="entry name" value="PRK06482.1"/>
    <property type="match status" value="1"/>
</dbReference>
<protein>
    <submittedName>
        <fullName evidence="4">Short-chain dehydrogenase/reductase SDR</fullName>
    </submittedName>
</protein>
<dbReference type="InterPro" id="IPR002347">
    <property type="entry name" value="SDR_fam"/>
</dbReference>
<dbReference type="GO" id="GO:0016491">
    <property type="term" value="F:oxidoreductase activity"/>
    <property type="evidence" value="ECO:0007669"/>
    <property type="project" value="UniProtKB-KW"/>
</dbReference>
<evidence type="ECO:0000256" key="2">
    <source>
        <dbReference type="ARBA" id="ARBA00023002"/>
    </source>
</evidence>
<proteinExistence type="inferred from homology"/>
<evidence type="ECO:0000313" key="5">
    <source>
        <dbReference type="Proteomes" id="UP000017746"/>
    </source>
</evidence>